<evidence type="ECO:0000256" key="3">
    <source>
        <dbReference type="ARBA" id="ARBA00022670"/>
    </source>
</evidence>
<dbReference type="Pfam" id="PF02163">
    <property type="entry name" value="Peptidase_M50"/>
    <property type="match status" value="1"/>
</dbReference>
<dbReference type="PANTHER" id="PTHR42837:SF2">
    <property type="entry name" value="MEMBRANE METALLOPROTEASE ARASP2, CHLOROPLASTIC-RELATED"/>
    <property type="match status" value="1"/>
</dbReference>
<evidence type="ECO:0000256" key="2">
    <source>
        <dbReference type="ARBA" id="ARBA00004141"/>
    </source>
</evidence>
<reference evidence="12" key="1">
    <citation type="submission" date="2019-08" db="EMBL/GenBank/DDBJ databases">
        <authorList>
            <person name="Kucharzyk K."/>
            <person name="Murdoch R.W."/>
            <person name="Higgins S."/>
            <person name="Loffler F."/>
        </authorList>
    </citation>
    <scope>NUCLEOTIDE SEQUENCE</scope>
</reference>
<dbReference type="NCBIfam" id="TIGR00054">
    <property type="entry name" value="RIP metalloprotease RseP"/>
    <property type="match status" value="1"/>
</dbReference>
<keyword evidence="9 10" id="KW-0472">Membrane</keyword>
<protein>
    <recommendedName>
        <fullName evidence="11">PDZ domain-containing protein</fullName>
    </recommendedName>
</protein>
<comment type="subcellular location">
    <subcellularLocation>
        <location evidence="2">Membrane</location>
        <topology evidence="2">Multi-pass membrane protein</topology>
    </subcellularLocation>
</comment>
<evidence type="ECO:0000256" key="10">
    <source>
        <dbReference type="SAM" id="Phobius"/>
    </source>
</evidence>
<proteinExistence type="predicted"/>
<comment type="cofactor">
    <cofactor evidence="1">
        <name>Zn(2+)</name>
        <dbReference type="ChEBI" id="CHEBI:29105"/>
    </cofactor>
</comment>
<sequence length="338" mass="36120">MITILAAILVFGVLITVHELGHFITAKATGMRVDEFAIGFGPLLYQTKSAETTYSLRLIPLGGYNKIAGMEPGAEAVVNGFSTKSIPARMLVILAGSLMNFLLPIVLFFGIFAISGIDVPVNEPVLGTVVPKRAASDAGLMPDDKILAVNGQQVSDWNDLVVKLKAAGTNEVTLHVDRAGSLRDYKMKAVYNEEVQRPLIGVSPKFMKQRVGFLEAGKMSVNYTHRIIISMVNGLQKIITGKAPAEVAGPIGVAQMAGDMASQGLLALLSFIAFLSLNLAIINLLPIPALDGGHFVVLLVEAVRGKPLAPRYMEAIQMVGIAIILALTIFSTVKDITR</sequence>
<dbReference type="SUPFAM" id="SSF50156">
    <property type="entry name" value="PDZ domain-like"/>
    <property type="match status" value="1"/>
</dbReference>
<dbReference type="EMBL" id="VSSQ01000205">
    <property type="protein sequence ID" value="MPL85384.1"/>
    <property type="molecule type" value="Genomic_DNA"/>
</dbReference>
<feature type="transmembrane region" description="Helical" evidence="10">
    <location>
        <begin position="315"/>
        <end position="333"/>
    </location>
</feature>
<evidence type="ECO:0000259" key="11">
    <source>
        <dbReference type="SMART" id="SM00228"/>
    </source>
</evidence>
<dbReference type="InterPro" id="IPR004387">
    <property type="entry name" value="Pept_M50_Zn"/>
</dbReference>
<evidence type="ECO:0000256" key="7">
    <source>
        <dbReference type="ARBA" id="ARBA00022989"/>
    </source>
</evidence>
<evidence type="ECO:0000256" key="5">
    <source>
        <dbReference type="ARBA" id="ARBA00022801"/>
    </source>
</evidence>
<evidence type="ECO:0000256" key="4">
    <source>
        <dbReference type="ARBA" id="ARBA00022692"/>
    </source>
</evidence>
<dbReference type="SMART" id="SM00228">
    <property type="entry name" value="PDZ"/>
    <property type="match status" value="1"/>
</dbReference>
<keyword evidence="3" id="KW-0645">Protease</keyword>
<dbReference type="GO" id="GO:0016020">
    <property type="term" value="C:membrane"/>
    <property type="evidence" value="ECO:0007669"/>
    <property type="project" value="UniProtKB-SubCell"/>
</dbReference>
<dbReference type="CDD" id="cd23081">
    <property type="entry name" value="cpPDZ_EcRseP-like"/>
    <property type="match status" value="1"/>
</dbReference>
<dbReference type="Gene3D" id="2.30.42.10">
    <property type="match status" value="1"/>
</dbReference>
<evidence type="ECO:0000256" key="6">
    <source>
        <dbReference type="ARBA" id="ARBA00022833"/>
    </source>
</evidence>
<dbReference type="GO" id="GO:0006508">
    <property type="term" value="P:proteolysis"/>
    <property type="evidence" value="ECO:0007669"/>
    <property type="project" value="UniProtKB-KW"/>
</dbReference>
<feature type="transmembrane region" description="Helical" evidence="10">
    <location>
        <begin position="265"/>
        <end position="285"/>
    </location>
</feature>
<dbReference type="InterPro" id="IPR001478">
    <property type="entry name" value="PDZ"/>
</dbReference>
<accession>A0A644V2D4</accession>
<evidence type="ECO:0000256" key="1">
    <source>
        <dbReference type="ARBA" id="ARBA00001947"/>
    </source>
</evidence>
<organism evidence="12">
    <name type="scientific">bioreactor metagenome</name>
    <dbReference type="NCBI Taxonomy" id="1076179"/>
    <lineage>
        <taxon>unclassified sequences</taxon>
        <taxon>metagenomes</taxon>
        <taxon>ecological metagenomes</taxon>
    </lineage>
</organism>
<dbReference type="InterPro" id="IPR036034">
    <property type="entry name" value="PDZ_sf"/>
</dbReference>
<gene>
    <name evidence="12" type="ORF">SDC9_31352</name>
</gene>
<keyword evidence="8" id="KW-0482">Metalloprotease</keyword>
<evidence type="ECO:0000256" key="9">
    <source>
        <dbReference type="ARBA" id="ARBA00023136"/>
    </source>
</evidence>
<dbReference type="PANTHER" id="PTHR42837">
    <property type="entry name" value="REGULATOR OF SIGMA-E PROTEASE RSEP"/>
    <property type="match status" value="1"/>
</dbReference>
<evidence type="ECO:0000256" key="8">
    <source>
        <dbReference type="ARBA" id="ARBA00023049"/>
    </source>
</evidence>
<keyword evidence="5" id="KW-0378">Hydrolase</keyword>
<comment type="caution">
    <text evidence="12">The sequence shown here is derived from an EMBL/GenBank/DDBJ whole genome shotgun (WGS) entry which is preliminary data.</text>
</comment>
<feature type="transmembrane region" description="Helical" evidence="10">
    <location>
        <begin position="90"/>
        <end position="114"/>
    </location>
</feature>
<dbReference type="CDD" id="cd06163">
    <property type="entry name" value="S2P-M50_PDZ_RseP-like"/>
    <property type="match status" value="1"/>
</dbReference>
<keyword evidence="6" id="KW-0862">Zinc</keyword>
<feature type="domain" description="PDZ" evidence="11">
    <location>
        <begin position="110"/>
        <end position="180"/>
    </location>
</feature>
<dbReference type="AlphaFoldDB" id="A0A644V2D4"/>
<dbReference type="InterPro" id="IPR008915">
    <property type="entry name" value="Peptidase_M50"/>
</dbReference>
<evidence type="ECO:0000313" key="12">
    <source>
        <dbReference type="EMBL" id="MPL85384.1"/>
    </source>
</evidence>
<keyword evidence="4 10" id="KW-0812">Transmembrane</keyword>
<keyword evidence="7 10" id="KW-1133">Transmembrane helix</keyword>
<name>A0A644V2D4_9ZZZZ</name>
<dbReference type="GO" id="GO:0004222">
    <property type="term" value="F:metalloendopeptidase activity"/>
    <property type="evidence" value="ECO:0007669"/>
    <property type="project" value="InterPro"/>
</dbReference>